<accession>A0A0F9E434</accession>
<evidence type="ECO:0000313" key="9">
    <source>
        <dbReference type="EMBL" id="KKL24681.1"/>
    </source>
</evidence>
<dbReference type="InterPro" id="IPR020555">
    <property type="entry name" value="MECDP_synthase_CS"/>
</dbReference>
<dbReference type="UniPathway" id="UPA00056">
    <property type="reaction ID" value="UER00095"/>
</dbReference>
<dbReference type="Gene3D" id="3.30.1330.50">
    <property type="entry name" value="2-C-methyl-D-erythritol 2,4-cyclodiphosphate synthase"/>
    <property type="match status" value="1"/>
</dbReference>
<dbReference type="Pfam" id="PF02542">
    <property type="entry name" value="YgbB"/>
    <property type="match status" value="1"/>
</dbReference>
<comment type="cofactor">
    <cofactor evidence="2">
        <name>a divalent metal cation</name>
        <dbReference type="ChEBI" id="CHEBI:60240"/>
    </cofactor>
</comment>
<dbReference type="HAMAP" id="MF_00107">
    <property type="entry name" value="IspF"/>
    <property type="match status" value="1"/>
</dbReference>
<evidence type="ECO:0000256" key="4">
    <source>
        <dbReference type="ARBA" id="ARBA00012579"/>
    </source>
</evidence>
<protein>
    <recommendedName>
        <fullName evidence="4">2-C-methyl-D-erythritol 2,4-cyclodiphosphate synthase</fullName>
        <ecNumber evidence="4">4.6.1.12</ecNumber>
    </recommendedName>
</protein>
<dbReference type="AlphaFoldDB" id="A0A0F9E434"/>
<dbReference type="PROSITE" id="PS01350">
    <property type="entry name" value="ISPF"/>
    <property type="match status" value="1"/>
</dbReference>
<dbReference type="InterPro" id="IPR036571">
    <property type="entry name" value="MECDP_synthase_sf"/>
</dbReference>
<name>A0A0F9E434_9ZZZZ</name>
<evidence type="ECO:0000256" key="6">
    <source>
        <dbReference type="ARBA" id="ARBA00023229"/>
    </source>
</evidence>
<gene>
    <name evidence="9" type="ORF">LCGC14_2412870</name>
</gene>
<dbReference type="NCBIfam" id="TIGR00151">
    <property type="entry name" value="ispF"/>
    <property type="match status" value="1"/>
</dbReference>
<comment type="pathway">
    <text evidence="3">Isoprenoid biosynthesis; isopentenyl diphosphate biosynthesis via DXP pathway; isopentenyl diphosphate from 1-deoxy-D-xylulose 5-phosphate: step 4/6.</text>
</comment>
<keyword evidence="6" id="KW-0414">Isoprene biosynthesis</keyword>
<evidence type="ECO:0000259" key="8">
    <source>
        <dbReference type="Pfam" id="PF02542"/>
    </source>
</evidence>
<dbReference type="PANTHER" id="PTHR43181">
    <property type="entry name" value="2-C-METHYL-D-ERYTHRITOL 2,4-CYCLODIPHOSPHATE SYNTHASE, CHLOROPLASTIC"/>
    <property type="match status" value="1"/>
</dbReference>
<keyword evidence="7" id="KW-0456">Lyase</keyword>
<evidence type="ECO:0000256" key="7">
    <source>
        <dbReference type="ARBA" id="ARBA00023239"/>
    </source>
</evidence>
<evidence type="ECO:0000256" key="3">
    <source>
        <dbReference type="ARBA" id="ARBA00004709"/>
    </source>
</evidence>
<comment type="catalytic activity">
    <reaction evidence="1">
        <text>4-CDP-2-C-methyl-D-erythritol 2-phosphate = 2-C-methyl-D-erythritol 2,4-cyclic diphosphate + CMP</text>
        <dbReference type="Rhea" id="RHEA:23864"/>
        <dbReference type="ChEBI" id="CHEBI:57919"/>
        <dbReference type="ChEBI" id="CHEBI:58483"/>
        <dbReference type="ChEBI" id="CHEBI:60377"/>
        <dbReference type="EC" id="4.6.1.12"/>
    </reaction>
</comment>
<dbReference type="EC" id="4.6.1.12" evidence="4"/>
<feature type="domain" description="2-C-methyl-D-erythritol 2,4-cyclodiphosphate synthase" evidence="8">
    <location>
        <begin position="5"/>
        <end position="136"/>
    </location>
</feature>
<dbReference type="InterPro" id="IPR003526">
    <property type="entry name" value="MECDP_synthase"/>
</dbReference>
<keyword evidence="5" id="KW-0479">Metal-binding</keyword>
<dbReference type="CDD" id="cd00554">
    <property type="entry name" value="MECDP_synthase"/>
    <property type="match status" value="1"/>
</dbReference>
<dbReference type="GO" id="GO:0016114">
    <property type="term" value="P:terpenoid biosynthetic process"/>
    <property type="evidence" value="ECO:0007669"/>
    <property type="project" value="InterPro"/>
</dbReference>
<dbReference type="GO" id="GO:0019288">
    <property type="term" value="P:isopentenyl diphosphate biosynthetic process, methylerythritol 4-phosphate pathway"/>
    <property type="evidence" value="ECO:0007669"/>
    <property type="project" value="UniProtKB-UniPathway"/>
</dbReference>
<comment type="caution">
    <text evidence="9">The sequence shown here is derived from an EMBL/GenBank/DDBJ whole genome shotgun (WGS) entry which is preliminary data.</text>
</comment>
<feature type="non-terminal residue" evidence="9">
    <location>
        <position position="136"/>
    </location>
</feature>
<sequence>MITDKIGIGYDVHRLEKGRPLMLAGVRVPFEMGLRGHSDGDVLTHAIIDALLGAAGLPDIGQQFPDTDPQYRDISSLILLKRAGELVGGQGFTIVNVDTALLAEAPRIAPQVDAMRACLGEAMGIAARRVAVKAKT</sequence>
<dbReference type="SUPFAM" id="SSF69765">
    <property type="entry name" value="IpsF-like"/>
    <property type="match status" value="1"/>
</dbReference>
<dbReference type="EMBL" id="LAZR01036499">
    <property type="protein sequence ID" value="KKL24681.1"/>
    <property type="molecule type" value="Genomic_DNA"/>
</dbReference>
<evidence type="ECO:0000256" key="5">
    <source>
        <dbReference type="ARBA" id="ARBA00022723"/>
    </source>
</evidence>
<proteinExistence type="inferred from homology"/>
<organism evidence="9">
    <name type="scientific">marine sediment metagenome</name>
    <dbReference type="NCBI Taxonomy" id="412755"/>
    <lineage>
        <taxon>unclassified sequences</taxon>
        <taxon>metagenomes</taxon>
        <taxon>ecological metagenomes</taxon>
    </lineage>
</organism>
<dbReference type="GO" id="GO:0008685">
    <property type="term" value="F:2-C-methyl-D-erythritol 2,4-cyclodiphosphate synthase activity"/>
    <property type="evidence" value="ECO:0007669"/>
    <property type="project" value="UniProtKB-EC"/>
</dbReference>
<evidence type="ECO:0000256" key="1">
    <source>
        <dbReference type="ARBA" id="ARBA00000200"/>
    </source>
</evidence>
<evidence type="ECO:0000256" key="2">
    <source>
        <dbReference type="ARBA" id="ARBA00001968"/>
    </source>
</evidence>
<dbReference type="GO" id="GO:0046872">
    <property type="term" value="F:metal ion binding"/>
    <property type="evidence" value="ECO:0007669"/>
    <property type="project" value="UniProtKB-KW"/>
</dbReference>
<dbReference type="PANTHER" id="PTHR43181:SF1">
    <property type="entry name" value="2-C-METHYL-D-ERYTHRITOL 2,4-CYCLODIPHOSPHATE SYNTHASE, CHLOROPLASTIC"/>
    <property type="match status" value="1"/>
</dbReference>
<reference evidence="9" key="1">
    <citation type="journal article" date="2015" name="Nature">
        <title>Complex archaea that bridge the gap between prokaryotes and eukaryotes.</title>
        <authorList>
            <person name="Spang A."/>
            <person name="Saw J.H."/>
            <person name="Jorgensen S.L."/>
            <person name="Zaremba-Niedzwiedzka K."/>
            <person name="Martijn J."/>
            <person name="Lind A.E."/>
            <person name="van Eijk R."/>
            <person name="Schleper C."/>
            <person name="Guy L."/>
            <person name="Ettema T.J."/>
        </authorList>
    </citation>
    <scope>NUCLEOTIDE SEQUENCE</scope>
</reference>